<name>A0A1Q5T540_9BACL</name>
<evidence type="ECO:0000313" key="1">
    <source>
        <dbReference type="EMBL" id="OKO95344.1"/>
    </source>
</evidence>
<keyword evidence="2" id="KW-0436">Ligase</keyword>
<dbReference type="GO" id="GO:0004812">
    <property type="term" value="F:aminoacyl-tRNA ligase activity"/>
    <property type="evidence" value="ECO:0007669"/>
    <property type="project" value="UniProtKB-KW"/>
</dbReference>
<sequence length="56" mass="5909">MRKDEADLTEKLYDTAPDVAKWTTTATSIPSAVLAPDSSALAATDGGGRFSQKMYG</sequence>
<reference evidence="2 4" key="4">
    <citation type="submission" date="2023-08" db="EMBL/GenBank/DDBJ databases">
        <title>Genome sequencing of the thermostable Gram positive bacteria Geobacillus proteiniphilus strain T-6.</title>
        <authorList>
            <person name="Shulami S."/>
            <person name="Shoham Y."/>
        </authorList>
    </citation>
    <scope>NUCLEOTIDE SEQUENCE [LARGE SCALE GENOMIC DNA]</scope>
    <source>
        <strain evidence="2 4">T-6</strain>
    </source>
</reference>
<dbReference type="EMBL" id="MQMG01000008">
    <property type="protein sequence ID" value="OKO95344.1"/>
    <property type="molecule type" value="Genomic_DNA"/>
</dbReference>
<keyword evidence="4" id="KW-1185">Reference proteome</keyword>
<reference evidence="1" key="3">
    <citation type="journal article" date="2019" name="Int. J. Syst. Evol. Microbiol.">
        <title>Geobacillus proteiniphilus sp. nov., a thermophilic bacterium isolated from a high-temperature heavy oil reservoir in China.</title>
        <authorList>
            <person name="Semenova E.M."/>
            <person name="Sokolova D.S."/>
            <person name="Grouzdev D.S."/>
            <person name="Poltaraus A.B."/>
            <person name="Vinokurova N.G."/>
            <person name="Tourova T.P."/>
            <person name="Nazina T.N."/>
        </authorList>
    </citation>
    <scope>NUCLEOTIDE SEQUENCE</scope>
    <source>
        <strain evidence="1">1017</strain>
    </source>
</reference>
<dbReference type="AlphaFoldDB" id="A0A1Q5T540"/>
<reference evidence="1 3" key="1">
    <citation type="submission" date="2016-11" db="EMBL/GenBank/DDBJ databases">
        <authorList>
            <person name="Kadnikov V."/>
            <person name="Nazina T."/>
        </authorList>
    </citation>
    <scope>NUCLEOTIDE SEQUENCE [LARGE SCALE GENOMIC DNA]</scope>
    <source>
        <strain evidence="1 3">1017</strain>
    </source>
</reference>
<dbReference type="Proteomes" id="UP001223761">
    <property type="component" value="Chromosome"/>
</dbReference>
<protein>
    <submittedName>
        <fullName evidence="2">Threonyl/alanyl tRNA synthetase SAD</fullName>
    </submittedName>
</protein>
<evidence type="ECO:0000313" key="4">
    <source>
        <dbReference type="Proteomes" id="UP001223761"/>
    </source>
</evidence>
<reference evidence="3" key="2">
    <citation type="submission" date="2017-01" db="EMBL/GenBank/DDBJ databases">
        <title>Genome sequencing and annotation of Geobacillus sp. 1017, a Hydrocarbon-Oxidizing Thermophilic Bacterium Isolated from a Heavy Oil Reservoir (China).</title>
        <authorList>
            <person name="Kadnikov V.V."/>
            <person name="Mardanov A.V."/>
            <person name="Poltaraus A.B."/>
            <person name="Sokolova D.S."/>
            <person name="Semenova E.M."/>
            <person name="Ravin N.V."/>
            <person name="Tourova T.P."/>
            <person name="Nazina T.N."/>
        </authorList>
    </citation>
    <scope>NUCLEOTIDE SEQUENCE [LARGE SCALE GENOMIC DNA]</scope>
    <source>
        <strain evidence="3">1017</strain>
    </source>
</reference>
<proteinExistence type="predicted"/>
<dbReference type="EMBL" id="CP133076">
    <property type="protein sequence ID" value="WMJ15316.1"/>
    <property type="molecule type" value="Genomic_DNA"/>
</dbReference>
<organism evidence="1 3">
    <name type="scientific">Geobacillus proteiniphilus</name>
    <dbReference type="NCBI Taxonomy" id="860353"/>
    <lineage>
        <taxon>Bacteria</taxon>
        <taxon>Bacillati</taxon>
        <taxon>Bacillota</taxon>
        <taxon>Bacilli</taxon>
        <taxon>Bacillales</taxon>
        <taxon>Anoxybacillaceae</taxon>
        <taxon>Geobacillus</taxon>
    </lineage>
</organism>
<dbReference type="Proteomes" id="UP000186030">
    <property type="component" value="Unassembled WGS sequence"/>
</dbReference>
<accession>A0A1Q5T540</accession>
<dbReference type="RefSeq" id="WP_204378353.1">
    <property type="nucleotide sequence ID" value="NZ_CP133076.1"/>
</dbReference>
<evidence type="ECO:0000313" key="3">
    <source>
        <dbReference type="Proteomes" id="UP000186030"/>
    </source>
</evidence>
<keyword evidence="2" id="KW-0030">Aminoacyl-tRNA synthetase</keyword>
<gene>
    <name evidence="1" type="ORF">BRO54_0985</name>
    <name evidence="2" type="ORF">RA955_10860</name>
</gene>
<evidence type="ECO:0000313" key="2">
    <source>
        <dbReference type="EMBL" id="WMJ15316.1"/>
    </source>
</evidence>